<keyword evidence="2" id="KW-1185">Reference proteome</keyword>
<dbReference type="EMBL" id="JBHTBJ010000060">
    <property type="protein sequence ID" value="MFC7279788.1"/>
    <property type="molecule type" value="Genomic_DNA"/>
</dbReference>
<evidence type="ECO:0000313" key="2">
    <source>
        <dbReference type="Proteomes" id="UP001596548"/>
    </source>
</evidence>
<dbReference type="Proteomes" id="UP001596548">
    <property type="component" value="Unassembled WGS sequence"/>
</dbReference>
<dbReference type="SUPFAM" id="SSF51735">
    <property type="entry name" value="NAD(P)-binding Rossmann-fold domains"/>
    <property type="match status" value="1"/>
</dbReference>
<evidence type="ECO:0000313" key="1">
    <source>
        <dbReference type="EMBL" id="MFC7279788.1"/>
    </source>
</evidence>
<dbReference type="RefSeq" id="WP_378977449.1">
    <property type="nucleotide sequence ID" value="NZ_JBHTBJ010000060.1"/>
</dbReference>
<gene>
    <name evidence="1" type="ORF">ACFQS1_38010</name>
</gene>
<dbReference type="InterPro" id="IPR036291">
    <property type="entry name" value="NAD(P)-bd_dom_sf"/>
</dbReference>
<comment type="caution">
    <text evidence="1">The sequence shown here is derived from an EMBL/GenBank/DDBJ whole genome shotgun (WGS) entry which is preliminary data.</text>
</comment>
<proteinExistence type="predicted"/>
<accession>A0ABW2I4Q6</accession>
<reference evidence="2" key="1">
    <citation type="journal article" date="2019" name="Int. J. Syst. Evol. Microbiol.">
        <title>The Global Catalogue of Microorganisms (GCM) 10K type strain sequencing project: providing services to taxonomists for standard genome sequencing and annotation.</title>
        <authorList>
            <consortium name="The Broad Institute Genomics Platform"/>
            <consortium name="The Broad Institute Genome Sequencing Center for Infectious Disease"/>
            <person name="Wu L."/>
            <person name="Ma J."/>
        </authorList>
    </citation>
    <scope>NUCLEOTIDE SEQUENCE [LARGE SCALE GENOMIC DNA]</scope>
    <source>
        <strain evidence="2">XZYJT-10</strain>
    </source>
</reference>
<sequence length="53" mass="5379">MSLDVKLKVHDPGGAAGVNIDLIRLAAQALRSGRGGYLPEAASLLKSPPGTPV</sequence>
<name>A0ABW2I4Q6_9ACTN</name>
<organism evidence="1 2">
    <name type="scientific">Paractinoplanes rhizophilus</name>
    <dbReference type="NCBI Taxonomy" id="1416877"/>
    <lineage>
        <taxon>Bacteria</taxon>
        <taxon>Bacillati</taxon>
        <taxon>Actinomycetota</taxon>
        <taxon>Actinomycetes</taxon>
        <taxon>Micromonosporales</taxon>
        <taxon>Micromonosporaceae</taxon>
        <taxon>Paractinoplanes</taxon>
    </lineage>
</organism>
<protein>
    <submittedName>
        <fullName evidence="1">Uncharacterized protein</fullName>
    </submittedName>
</protein>